<evidence type="ECO:0000313" key="3">
    <source>
        <dbReference type="Proteomes" id="UP001168990"/>
    </source>
</evidence>
<dbReference type="Proteomes" id="UP001168990">
    <property type="component" value="Unassembled WGS sequence"/>
</dbReference>
<protein>
    <submittedName>
        <fullName evidence="2">Uncharacterized protein</fullName>
    </submittedName>
</protein>
<keyword evidence="1" id="KW-1133">Transmembrane helix</keyword>
<reference evidence="2" key="1">
    <citation type="journal article" date="2023" name="bioRxiv">
        <title>Scaffold-level genome assemblies of two parasitoid biocontrol wasps reveal the parthenogenesis mechanism and an associated novel virus.</title>
        <authorList>
            <person name="Inwood S."/>
            <person name="Skelly J."/>
            <person name="Guhlin J."/>
            <person name="Harrop T."/>
            <person name="Goldson S."/>
            <person name="Dearden P."/>
        </authorList>
    </citation>
    <scope>NUCLEOTIDE SEQUENCE</scope>
    <source>
        <strain evidence="2">Irish</strain>
        <tissue evidence="2">Whole body</tissue>
    </source>
</reference>
<name>A0AA39FAS0_9HYME</name>
<proteinExistence type="predicted"/>
<feature type="transmembrane region" description="Helical" evidence="1">
    <location>
        <begin position="12"/>
        <end position="30"/>
    </location>
</feature>
<reference evidence="2" key="2">
    <citation type="submission" date="2023-03" db="EMBL/GenBank/DDBJ databases">
        <authorList>
            <person name="Inwood S.N."/>
            <person name="Skelly J.G."/>
            <person name="Guhlin J."/>
            <person name="Harrop T.W.R."/>
            <person name="Goldson S.G."/>
            <person name="Dearden P.K."/>
        </authorList>
    </citation>
    <scope>NUCLEOTIDE SEQUENCE</scope>
    <source>
        <strain evidence="2">Irish</strain>
        <tissue evidence="2">Whole body</tissue>
    </source>
</reference>
<comment type="caution">
    <text evidence="2">The sequence shown here is derived from an EMBL/GenBank/DDBJ whole genome shotgun (WGS) entry which is preliminary data.</text>
</comment>
<dbReference type="EMBL" id="JAQQBS010001422">
    <property type="protein sequence ID" value="KAK0166080.1"/>
    <property type="molecule type" value="Genomic_DNA"/>
</dbReference>
<keyword evidence="1" id="KW-0812">Transmembrane</keyword>
<gene>
    <name evidence="2" type="ORF">PV328_004529</name>
</gene>
<sequence>MHLCTWEYKYVRMYLFIYLFSYTTWPVFLFHHPPYLPIAFHTLYNIPVCIFTSSPRDAINAFGDCRLLPYSVVTEIINSDPNINSLNRCICNVTNNIHCHRRRHHHSHHHHHYHRLHNIVDPFM</sequence>
<keyword evidence="3" id="KW-1185">Reference proteome</keyword>
<organism evidence="2 3">
    <name type="scientific">Microctonus aethiopoides</name>
    <dbReference type="NCBI Taxonomy" id="144406"/>
    <lineage>
        <taxon>Eukaryota</taxon>
        <taxon>Metazoa</taxon>
        <taxon>Ecdysozoa</taxon>
        <taxon>Arthropoda</taxon>
        <taxon>Hexapoda</taxon>
        <taxon>Insecta</taxon>
        <taxon>Pterygota</taxon>
        <taxon>Neoptera</taxon>
        <taxon>Endopterygota</taxon>
        <taxon>Hymenoptera</taxon>
        <taxon>Apocrita</taxon>
        <taxon>Ichneumonoidea</taxon>
        <taxon>Braconidae</taxon>
        <taxon>Euphorinae</taxon>
        <taxon>Microctonus</taxon>
    </lineage>
</organism>
<evidence type="ECO:0000256" key="1">
    <source>
        <dbReference type="SAM" id="Phobius"/>
    </source>
</evidence>
<accession>A0AA39FAS0</accession>
<evidence type="ECO:0000313" key="2">
    <source>
        <dbReference type="EMBL" id="KAK0166080.1"/>
    </source>
</evidence>
<dbReference type="AlphaFoldDB" id="A0AA39FAS0"/>
<keyword evidence="1" id="KW-0472">Membrane</keyword>